<evidence type="ECO:0000313" key="1">
    <source>
        <dbReference type="EMBL" id="KKK50027.1"/>
    </source>
</evidence>
<protein>
    <submittedName>
        <fullName evidence="1">Uncharacterized protein</fullName>
    </submittedName>
</protein>
<sequence length="63" mass="7216">MLFLYGLTNKKKVLHKEEHDGSKATRISNCGRYLQMGSNDLSLFESYPITLSKCKVCFKEKGE</sequence>
<name>A0A0F8W061_9ZZZZ</name>
<gene>
    <name evidence="1" type="ORF">LCGC14_3129150</name>
</gene>
<dbReference type="AlphaFoldDB" id="A0A0F8W061"/>
<accession>A0A0F8W061</accession>
<reference evidence="1" key="1">
    <citation type="journal article" date="2015" name="Nature">
        <title>Complex archaea that bridge the gap between prokaryotes and eukaryotes.</title>
        <authorList>
            <person name="Spang A."/>
            <person name="Saw J.H."/>
            <person name="Jorgensen S.L."/>
            <person name="Zaremba-Niedzwiedzka K."/>
            <person name="Martijn J."/>
            <person name="Lind A.E."/>
            <person name="van Eijk R."/>
            <person name="Schleper C."/>
            <person name="Guy L."/>
            <person name="Ettema T.J."/>
        </authorList>
    </citation>
    <scope>NUCLEOTIDE SEQUENCE</scope>
</reference>
<comment type="caution">
    <text evidence="1">The sequence shown here is derived from an EMBL/GenBank/DDBJ whole genome shotgun (WGS) entry which is preliminary data.</text>
</comment>
<dbReference type="EMBL" id="LAZR01068232">
    <property type="protein sequence ID" value="KKK50027.1"/>
    <property type="molecule type" value="Genomic_DNA"/>
</dbReference>
<organism evidence="1">
    <name type="scientific">marine sediment metagenome</name>
    <dbReference type="NCBI Taxonomy" id="412755"/>
    <lineage>
        <taxon>unclassified sequences</taxon>
        <taxon>metagenomes</taxon>
        <taxon>ecological metagenomes</taxon>
    </lineage>
</organism>
<proteinExistence type="predicted"/>